<dbReference type="CDD" id="cd19074">
    <property type="entry name" value="Aldo_ket_red_shaker-like"/>
    <property type="match status" value="1"/>
</dbReference>
<gene>
    <name evidence="5" type="ORF">AMS66_29300</name>
</gene>
<evidence type="ECO:0000256" key="2">
    <source>
        <dbReference type="ARBA" id="ARBA00022857"/>
    </source>
</evidence>
<dbReference type="GO" id="GO:0016491">
    <property type="term" value="F:oxidoreductase activity"/>
    <property type="evidence" value="ECO:0007669"/>
    <property type="project" value="UniProtKB-KW"/>
</dbReference>
<dbReference type="PANTHER" id="PTHR43150:SF2">
    <property type="entry name" value="HYPERKINETIC, ISOFORM M"/>
    <property type="match status" value="1"/>
</dbReference>
<evidence type="ECO:0000313" key="6">
    <source>
        <dbReference type="Proteomes" id="UP000037688"/>
    </source>
</evidence>
<organism evidence="5 6">
    <name type="scientific">Paenibacillus xylanivorans</name>
    <dbReference type="NCBI Taxonomy" id="1705561"/>
    <lineage>
        <taxon>Bacteria</taxon>
        <taxon>Bacillati</taxon>
        <taxon>Bacillota</taxon>
        <taxon>Bacilli</taxon>
        <taxon>Bacillales</taxon>
        <taxon>Paenibacillaceae</taxon>
        <taxon>Paenibacillus</taxon>
    </lineage>
</organism>
<dbReference type="InterPro" id="IPR023210">
    <property type="entry name" value="NADP_OxRdtase_dom"/>
</dbReference>
<dbReference type="Gene3D" id="3.20.20.100">
    <property type="entry name" value="NADP-dependent oxidoreductase domain"/>
    <property type="match status" value="1"/>
</dbReference>
<dbReference type="InterPro" id="IPR005399">
    <property type="entry name" value="K_chnl_volt-dep_bsu_KCNAB-rel"/>
</dbReference>
<dbReference type="Proteomes" id="UP000037688">
    <property type="component" value="Unassembled WGS sequence"/>
</dbReference>
<evidence type="ECO:0000259" key="4">
    <source>
        <dbReference type="Pfam" id="PF00248"/>
    </source>
</evidence>
<dbReference type="EMBL" id="LITU01000082">
    <property type="protein sequence ID" value="KOY13110.1"/>
    <property type="molecule type" value="Genomic_DNA"/>
</dbReference>
<dbReference type="PRINTS" id="PR01577">
    <property type="entry name" value="KCNABCHANNEL"/>
</dbReference>
<keyword evidence="3" id="KW-0560">Oxidoreductase</keyword>
<evidence type="ECO:0000313" key="5">
    <source>
        <dbReference type="EMBL" id="KOY13110.1"/>
    </source>
</evidence>
<dbReference type="PATRIC" id="fig|1705561.3.peg.6195"/>
<feature type="domain" description="NADP-dependent oxidoreductase" evidence="4">
    <location>
        <begin position="15"/>
        <end position="317"/>
    </location>
</feature>
<sequence>MEYRKLGNSGLTVSEISLGNWITHGAQVDDGTAKACVRAALEAGITTFDTADVYSNTKAETVLGQALKEIRRESIELCTKVCHPTGSGHNDRGLSRKHIMEACNASLRRLQTDYIDVYYAHRYDPHTPLEETFLAFADLVRQGKVHYIGVSEWTAAQIAQGSALAKELRVPFIASQPQYSMLWRVIEQEVVPASTQAGLGQITWSPLAQGILSGKYIPDQELPAGSRAAAEAGAPFFNNLAGQWLRDDVLIAVQQLIPLAKEIGLTLPQLAVAWVLQHPYVSSVIIGASRPEQVLENVKAAGVKLDRDFLSRIDEILSEWIERDPARTG</sequence>
<keyword evidence="2" id="KW-0521">NADP</keyword>
<dbReference type="FunFam" id="3.20.20.100:FF:000004">
    <property type="entry name" value="Oxidoreductase, aldo/keto reductase"/>
    <property type="match status" value="1"/>
</dbReference>
<evidence type="ECO:0000256" key="3">
    <source>
        <dbReference type="ARBA" id="ARBA00023002"/>
    </source>
</evidence>
<proteinExistence type="inferred from homology"/>
<dbReference type="RefSeq" id="WP_053784125.1">
    <property type="nucleotide sequence ID" value="NZ_LITU01000082.1"/>
</dbReference>
<name>A0A0M9BIM6_9BACL</name>
<keyword evidence="6" id="KW-1185">Reference proteome</keyword>
<dbReference type="Pfam" id="PF00248">
    <property type="entry name" value="Aldo_ket_red"/>
    <property type="match status" value="1"/>
</dbReference>
<dbReference type="SUPFAM" id="SSF51430">
    <property type="entry name" value="NAD(P)-linked oxidoreductase"/>
    <property type="match status" value="1"/>
</dbReference>
<comment type="caution">
    <text evidence="5">The sequence shown here is derived from an EMBL/GenBank/DDBJ whole genome shotgun (WGS) entry which is preliminary data.</text>
</comment>
<dbReference type="PANTHER" id="PTHR43150">
    <property type="entry name" value="HYPERKINETIC, ISOFORM M"/>
    <property type="match status" value="1"/>
</dbReference>
<dbReference type="InterPro" id="IPR036812">
    <property type="entry name" value="NAD(P)_OxRdtase_dom_sf"/>
</dbReference>
<dbReference type="OrthoDB" id="9773828at2"/>
<reference evidence="5 6" key="1">
    <citation type="submission" date="2015-08" db="EMBL/GenBank/DDBJ databases">
        <title>Draft genome sequence of cellulolytic and xylanolytic Paenibacillus sp. A59, isolated from a decaying forest soil from Patagonia, Argentina.</title>
        <authorList>
            <person name="Ghio S."/>
            <person name="Caceres A.M."/>
            <person name="Talia P."/>
            <person name="Grasso D."/>
            <person name="Campos E."/>
        </authorList>
    </citation>
    <scope>NUCLEOTIDE SEQUENCE [LARGE SCALE GENOMIC DNA]</scope>
    <source>
        <strain evidence="5 6">A59</strain>
    </source>
</reference>
<dbReference type="AlphaFoldDB" id="A0A0M9BIM6"/>
<accession>A0A0M9BIM6</accession>
<comment type="similarity">
    <text evidence="1">Belongs to the shaker potassium channel beta subunit family.</text>
</comment>
<protein>
    <submittedName>
        <fullName evidence="5">Aldo/keto reductase</fullName>
    </submittedName>
</protein>
<dbReference type="GO" id="GO:0005829">
    <property type="term" value="C:cytosol"/>
    <property type="evidence" value="ECO:0007669"/>
    <property type="project" value="UniProtKB-ARBA"/>
</dbReference>
<evidence type="ECO:0000256" key="1">
    <source>
        <dbReference type="ARBA" id="ARBA00006515"/>
    </source>
</evidence>